<dbReference type="FunFam" id="3.40.50.300:FF:000296">
    <property type="entry name" value="ATP-dependent DNA helicase RecQ"/>
    <property type="match status" value="1"/>
</dbReference>
<sequence length="582" mass="66018">MPDIDVPPSPILAAVDLDTPSEPAIDQTKTPYYKEICRVLKDVFQLDRFRHHQLEAMNATMDKQDVFVLMPTGGGKSLCYQLPAVCHSGKTDGVTIVVSPLIALMVDQVTHLKAKGVDAELFNSDQDSDISRVVRQRLLGAGRKPRLIYVTPEKLAHSNDMQNILRKLYQDGFLARFVIDEAHTISTWGRDFRDAYAQLKRLRIDYPETPIMALTATANAQIKQDIMTVLDIPKCLCLEQSFNRPNLDYEIRKKGKTVVSDIANYIKENYKDKTGIVYCFSRNKCEEVAAQLRNNHGIKAKHYHAQLSPSDKQRTQQDWQSGKCQVIVATIAFGMGIDKADVRFVIHHQLPKTMDGYYQETGRAGRDGNPASCILYFSFHDTRFMFKLIEENKDQCAQDEVKRQIEGVLEVARYCFNVTDCRRKLILNHFSQSFDPKDCHKKCDTCRADFQVENEDMTVPTQQLLELVDSINKNHVGPGVVSKTTCMDVFRGSRAKGITDKGYDSLPHFGAGKDIQRDRTDRLFDELLSRGALKERLVGNMQGFNNANVEVSNLMHQACIRISHALCLISYPKRRTHTSMVG</sequence>
<dbReference type="Gene3D" id="1.10.10.10">
    <property type="entry name" value="Winged helix-like DNA-binding domain superfamily/Winged helix DNA-binding domain"/>
    <property type="match status" value="1"/>
</dbReference>
<evidence type="ECO:0000259" key="11">
    <source>
        <dbReference type="PROSITE" id="PS51194"/>
    </source>
</evidence>
<dbReference type="GO" id="GO:0000724">
    <property type="term" value="P:double-strand break repair via homologous recombination"/>
    <property type="evidence" value="ECO:0007669"/>
    <property type="project" value="TreeGrafter"/>
</dbReference>
<keyword evidence="3 9" id="KW-0378">Hydrolase</keyword>
<dbReference type="SMART" id="SM00487">
    <property type="entry name" value="DEXDc"/>
    <property type="match status" value="1"/>
</dbReference>
<keyword evidence="9" id="KW-0539">Nucleus</keyword>
<name>A0A0H2RU28_9AGAM</name>
<keyword evidence="7" id="KW-0413">Isomerase</keyword>
<dbReference type="InterPro" id="IPR011545">
    <property type="entry name" value="DEAD/DEAH_box_helicase_dom"/>
</dbReference>
<evidence type="ECO:0000256" key="1">
    <source>
        <dbReference type="ARBA" id="ARBA00005446"/>
    </source>
</evidence>
<dbReference type="InterPro" id="IPR027417">
    <property type="entry name" value="P-loop_NTPase"/>
</dbReference>
<dbReference type="STRING" id="27342.A0A0H2RU28"/>
<dbReference type="GO" id="GO:0005694">
    <property type="term" value="C:chromosome"/>
    <property type="evidence" value="ECO:0007669"/>
    <property type="project" value="TreeGrafter"/>
</dbReference>
<dbReference type="GO" id="GO:0003677">
    <property type="term" value="F:DNA binding"/>
    <property type="evidence" value="ECO:0007669"/>
    <property type="project" value="UniProtKB-KW"/>
</dbReference>
<evidence type="ECO:0000256" key="2">
    <source>
        <dbReference type="ARBA" id="ARBA00022741"/>
    </source>
</evidence>
<dbReference type="GO" id="GO:0005737">
    <property type="term" value="C:cytoplasm"/>
    <property type="evidence" value="ECO:0007669"/>
    <property type="project" value="TreeGrafter"/>
</dbReference>
<dbReference type="AlphaFoldDB" id="A0A0H2RU28"/>
<keyword evidence="2 9" id="KW-0547">Nucleotide-binding</keyword>
<dbReference type="SMART" id="SM00956">
    <property type="entry name" value="RQC"/>
    <property type="match status" value="1"/>
</dbReference>
<proteinExistence type="inferred from homology"/>
<organism evidence="12 13">
    <name type="scientific">Schizopora paradoxa</name>
    <dbReference type="NCBI Taxonomy" id="27342"/>
    <lineage>
        <taxon>Eukaryota</taxon>
        <taxon>Fungi</taxon>
        <taxon>Dikarya</taxon>
        <taxon>Basidiomycota</taxon>
        <taxon>Agaricomycotina</taxon>
        <taxon>Agaricomycetes</taxon>
        <taxon>Hymenochaetales</taxon>
        <taxon>Schizoporaceae</taxon>
        <taxon>Schizopora</taxon>
    </lineage>
</organism>
<keyword evidence="6" id="KW-0238">DNA-binding</keyword>
<evidence type="ECO:0000256" key="9">
    <source>
        <dbReference type="RuleBase" id="RU364117"/>
    </source>
</evidence>
<dbReference type="Pfam" id="PF00271">
    <property type="entry name" value="Helicase_C"/>
    <property type="match status" value="1"/>
</dbReference>
<dbReference type="Proteomes" id="UP000053477">
    <property type="component" value="Unassembled WGS sequence"/>
</dbReference>
<dbReference type="Gene3D" id="3.40.50.300">
    <property type="entry name" value="P-loop containing nucleotide triphosphate hydrolases"/>
    <property type="match status" value="2"/>
</dbReference>
<comment type="similarity">
    <text evidence="1 9">Belongs to the helicase family. RecQ subfamily.</text>
</comment>
<dbReference type="PANTHER" id="PTHR13710">
    <property type="entry name" value="DNA HELICASE RECQ FAMILY MEMBER"/>
    <property type="match status" value="1"/>
</dbReference>
<dbReference type="InParanoid" id="A0A0H2RU28"/>
<dbReference type="Pfam" id="PF16124">
    <property type="entry name" value="RecQ_Zn_bind"/>
    <property type="match status" value="1"/>
</dbReference>
<feature type="domain" description="Helicase ATP-binding" evidence="10">
    <location>
        <begin position="57"/>
        <end position="236"/>
    </location>
</feature>
<comment type="subcellular location">
    <subcellularLocation>
        <location evidence="9">Nucleus</location>
    </subcellularLocation>
</comment>
<dbReference type="GO" id="GO:0043138">
    <property type="term" value="F:3'-5' DNA helicase activity"/>
    <property type="evidence" value="ECO:0007669"/>
    <property type="project" value="UniProtKB-EC"/>
</dbReference>
<dbReference type="SUPFAM" id="SSF52540">
    <property type="entry name" value="P-loop containing nucleoside triphosphate hydrolases"/>
    <property type="match status" value="2"/>
</dbReference>
<keyword evidence="5 9" id="KW-0067">ATP-binding</keyword>
<dbReference type="EC" id="5.6.2.4" evidence="9"/>
<evidence type="ECO:0000313" key="13">
    <source>
        <dbReference type="Proteomes" id="UP000053477"/>
    </source>
</evidence>
<dbReference type="GO" id="GO:0006260">
    <property type="term" value="P:DNA replication"/>
    <property type="evidence" value="ECO:0007669"/>
    <property type="project" value="InterPro"/>
</dbReference>
<evidence type="ECO:0000256" key="7">
    <source>
        <dbReference type="ARBA" id="ARBA00023235"/>
    </source>
</evidence>
<dbReference type="CDD" id="cd18794">
    <property type="entry name" value="SF2_C_RecQ"/>
    <property type="match status" value="1"/>
</dbReference>
<keyword evidence="4 9" id="KW-0347">Helicase</keyword>
<evidence type="ECO:0000256" key="3">
    <source>
        <dbReference type="ARBA" id="ARBA00022801"/>
    </source>
</evidence>
<comment type="catalytic activity">
    <reaction evidence="9">
        <text>ATP + H2O = ADP + phosphate + H(+)</text>
        <dbReference type="Rhea" id="RHEA:13065"/>
        <dbReference type="ChEBI" id="CHEBI:15377"/>
        <dbReference type="ChEBI" id="CHEBI:15378"/>
        <dbReference type="ChEBI" id="CHEBI:30616"/>
        <dbReference type="ChEBI" id="CHEBI:43474"/>
        <dbReference type="ChEBI" id="CHEBI:456216"/>
    </reaction>
</comment>
<protein>
    <recommendedName>
        <fullName evidence="9">ATP-dependent DNA helicase</fullName>
        <ecNumber evidence="9">5.6.2.4</ecNumber>
    </recommendedName>
</protein>
<dbReference type="EMBL" id="KQ085968">
    <property type="protein sequence ID" value="KLO12918.1"/>
    <property type="molecule type" value="Genomic_DNA"/>
</dbReference>
<accession>A0A0H2RU28</accession>
<dbReference type="CDD" id="cd17920">
    <property type="entry name" value="DEXHc_RecQ"/>
    <property type="match status" value="1"/>
</dbReference>
<dbReference type="InterPro" id="IPR032284">
    <property type="entry name" value="RecQ_Zn-bd"/>
</dbReference>
<dbReference type="GO" id="GO:0016887">
    <property type="term" value="F:ATP hydrolysis activity"/>
    <property type="evidence" value="ECO:0007669"/>
    <property type="project" value="RHEA"/>
</dbReference>
<evidence type="ECO:0000256" key="4">
    <source>
        <dbReference type="ARBA" id="ARBA00022806"/>
    </source>
</evidence>
<dbReference type="PROSITE" id="PS51194">
    <property type="entry name" value="HELICASE_CTER"/>
    <property type="match status" value="1"/>
</dbReference>
<reference evidence="12 13" key="1">
    <citation type="submission" date="2015-04" db="EMBL/GenBank/DDBJ databases">
        <title>Complete genome sequence of Schizopora paradoxa KUC8140, a cosmopolitan wood degrader in East Asia.</title>
        <authorList>
            <consortium name="DOE Joint Genome Institute"/>
            <person name="Min B."/>
            <person name="Park H."/>
            <person name="Jang Y."/>
            <person name="Kim J.-J."/>
            <person name="Kim K.H."/>
            <person name="Pangilinan J."/>
            <person name="Lipzen A."/>
            <person name="Riley R."/>
            <person name="Grigoriev I.V."/>
            <person name="Spatafora J.W."/>
            <person name="Choi I.-G."/>
        </authorList>
    </citation>
    <scope>NUCLEOTIDE SEQUENCE [LARGE SCALE GENOMIC DNA]</scope>
    <source>
        <strain evidence="12 13">KUC8140</strain>
    </source>
</reference>
<dbReference type="InterPro" id="IPR001650">
    <property type="entry name" value="Helicase_C-like"/>
</dbReference>
<dbReference type="GO" id="GO:0009378">
    <property type="term" value="F:four-way junction helicase activity"/>
    <property type="evidence" value="ECO:0007669"/>
    <property type="project" value="TreeGrafter"/>
</dbReference>
<comment type="catalytic activity">
    <reaction evidence="8 9">
        <text>Couples ATP hydrolysis with the unwinding of duplex DNA by translocating in the 3'-5' direction.</text>
        <dbReference type="EC" id="5.6.2.4"/>
    </reaction>
</comment>
<dbReference type="GO" id="GO:0005524">
    <property type="term" value="F:ATP binding"/>
    <property type="evidence" value="ECO:0007669"/>
    <property type="project" value="UniProtKB-KW"/>
</dbReference>
<dbReference type="FunFam" id="3.40.50.300:FF:001975">
    <property type="entry name" value="ATP-dependent DNA helicase"/>
    <property type="match status" value="1"/>
</dbReference>
<gene>
    <name evidence="12" type="ORF">SCHPADRAFT_970793</name>
</gene>
<dbReference type="NCBIfam" id="TIGR00614">
    <property type="entry name" value="recQ_fam"/>
    <property type="match status" value="1"/>
</dbReference>
<dbReference type="GO" id="GO:0005634">
    <property type="term" value="C:nucleus"/>
    <property type="evidence" value="ECO:0007669"/>
    <property type="project" value="UniProtKB-SubCell"/>
</dbReference>
<dbReference type="OrthoDB" id="10261556at2759"/>
<evidence type="ECO:0000259" key="10">
    <source>
        <dbReference type="PROSITE" id="PS51192"/>
    </source>
</evidence>
<dbReference type="InterPro" id="IPR014001">
    <property type="entry name" value="Helicase_ATP-bd"/>
</dbReference>
<dbReference type="InterPro" id="IPR018982">
    <property type="entry name" value="RQC_domain"/>
</dbReference>
<evidence type="ECO:0000256" key="5">
    <source>
        <dbReference type="ARBA" id="ARBA00022840"/>
    </source>
</evidence>
<evidence type="ECO:0000256" key="6">
    <source>
        <dbReference type="ARBA" id="ARBA00023125"/>
    </source>
</evidence>
<dbReference type="InterPro" id="IPR036388">
    <property type="entry name" value="WH-like_DNA-bd_sf"/>
</dbReference>
<dbReference type="InterPro" id="IPR004589">
    <property type="entry name" value="DNA_helicase_ATP-dep_RecQ"/>
</dbReference>
<dbReference type="PANTHER" id="PTHR13710:SF149">
    <property type="entry name" value="ATP-DEPENDENT DNA HELICASE TLH2"/>
    <property type="match status" value="1"/>
</dbReference>
<evidence type="ECO:0000256" key="8">
    <source>
        <dbReference type="ARBA" id="ARBA00034617"/>
    </source>
</evidence>
<dbReference type="Pfam" id="PF09382">
    <property type="entry name" value="RQC"/>
    <property type="match status" value="1"/>
</dbReference>
<keyword evidence="13" id="KW-1185">Reference proteome</keyword>
<dbReference type="Pfam" id="PF00270">
    <property type="entry name" value="DEAD"/>
    <property type="match status" value="1"/>
</dbReference>
<dbReference type="PROSITE" id="PS51192">
    <property type="entry name" value="HELICASE_ATP_BIND_1"/>
    <property type="match status" value="1"/>
</dbReference>
<dbReference type="SMART" id="SM00490">
    <property type="entry name" value="HELICc"/>
    <property type="match status" value="1"/>
</dbReference>
<evidence type="ECO:0000313" key="12">
    <source>
        <dbReference type="EMBL" id="KLO12918.1"/>
    </source>
</evidence>
<feature type="domain" description="Helicase C-terminal" evidence="11">
    <location>
        <begin position="258"/>
        <end position="409"/>
    </location>
</feature>